<dbReference type="RefSeq" id="WP_379949341.1">
    <property type="nucleotide sequence ID" value="NZ_JBHMAF010000054.1"/>
</dbReference>
<dbReference type="Gene3D" id="1.10.260.40">
    <property type="entry name" value="lambda repressor-like DNA-binding domains"/>
    <property type="match status" value="1"/>
</dbReference>
<dbReference type="InterPro" id="IPR010982">
    <property type="entry name" value="Lambda_DNA-bd_dom_sf"/>
</dbReference>
<accession>A0ABV5WFQ2</accession>
<dbReference type="SUPFAM" id="SSF47413">
    <property type="entry name" value="lambda repressor-like DNA-binding domains"/>
    <property type="match status" value="1"/>
</dbReference>
<dbReference type="PANTHER" id="PTHR46558">
    <property type="entry name" value="TRACRIPTIONAL REGULATORY PROTEIN-RELATED-RELATED"/>
    <property type="match status" value="1"/>
</dbReference>
<dbReference type="PROSITE" id="PS50943">
    <property type="entry name" value="HTH_CROC1"/>
    <property type="match status" value="1"/>
</dbReference>
<dbReference type="SMART" id="SM00530">
    <property type="entry name" value="HTH_XRE"/>
    <property type="match status" value="1"/>
</dbReference>
<organism evidence="3 4">
    <name type="scientific">Ectobacillus funiculus</name>
    <dbReference type="NCBI Taxonomy" id="137993"/>
    <lineage>
        <taxon>Bacteria</taxon>
        <taxon>Bacillati</taxon>
        <taxon>Bacillota</taxon>
        <taxon>Bacilli</taxon>
        <taxon>Bacillales</taxon>
        <taxon>Bacillaceae</taxon>
        <taxon>Ectobacillus</taxon>
    </lineage>
</organism>
<evidence type="ECO:0000313" key="3">
    <source>
        <dbReference type="EMBL" id="MFB9759053.1"/>
    </source>
</evidence>
<gene>
    <name evidence="3" type="ORF">ACFFMS_11360</name>
</gene>
<dbReference type="InterPro" id="IPR001387">
    <property type="entry name" value="Cro/C1-type_HTH"/>
</dbReference>
<evidence type="ECO:0000313" key="4">
    <source>
        <dbReference type="Proteomes" id="UP001589609"/>
    </source>
</evidence>
<dbReference type="Pfam" id="PF01381">
    <property type="entry name" value="HTH_3"/>
    <property type="match status" value="1"/>
</dbReference>
<proteinExistence type="predicted"/>
<reference evidence="3 4" key="1">
    <citation type="submission" date="2024-09" db="EMBL/GenBank/DDBJ databases">
        <authorList>
            <person name="Sun Q."/>
            <person name="Mori K."/>
        </authorList>
    </citation>
    <scope>NUCLEOTIDE SEQUENCE [LARGE SCALE GENOMIC DNA]</scope>
    <source>
        <strain evidence="3 4">JCM 11201</strain>
    </source>
</reference>
<keyword evidence="1" id="KW-0238">DNA-binding</keyword>
<keyword evidence="4" id="KW-1185">Reference proteome</keyword>
<evidence type="ECO:0000259" key="2">
    <source>
        <dbReference type="PROSITE" id="PS50943"/>
    </source>
</evidence>
<dbReference type="PANTHER" id="PTHR46558:SF11">
    <property type="entry name" value="HTH-TYPE TRANSCRIPTIONAL REGULATOR XRE"/>
    <property type="match status" value="1"/>
</dbReference>
<sequence length="103" mass="11590">MHFGHRLRICREKKGLKQVEVAQIIGVANNTLSGYESGKYEPSLSMLIRLAELYEVPIEYIISGVKVSKSTSPDMQDLLGDISQLSQSDIELIKTLVERLKQN</sequence>
<feature type="domain" description="HTH cro/C1-type" evidence="2">
    <location>
        <begin position="7"/>
        <end position="61"/>
    </location>
</feature>
<name>A0ABV5WFQ2_9BACI</name>
<dbReference type="CDD" id="cd00093">
    <property type="entry name" value="HTH_XRE"/>
    <property type="match status" value="1"/>
</dbReference>
<protein>
    <submittedName>
        <fullName evidence="3">Helix-turn-helix domain-containing protein</fullName>
    </submittedName>
</protein>
<comment type="caution">
    <text evidence="3">The sequence shown here is derived from an EMBL/GenBank/DDBJ whole genome shotgun (WGS) entry which is preliminary data.</text>
</comment>
<dbReference type="Proteomes" id="UP001589609">
    <property type="component" value="Unassembled WGS sequence"/>
</dbReference>
<dbReference type="EMBL" id="JBHMAF010000054">
    <property type="protein sequence ID" value="MFB9759053.1"/>
    <property type="molecule type" value="Genomic_DNA"/>
</dbReference>
<evidence type="ECO:0000256" key="1">
    <source>
        <dbReference type="ARBA" id="ARBA00023125"/>
    </source>
</evidence>